<dbReference type="InterPro" id="IPR050103">
    <property type="entry name" value="Class-III_PLP-dep_AT"/>
</dbReference>
<dbReference type="InterPro" id="IPR015422">
    <property type="entry name" value="PyrdxlP-dep_Trfase_small"/>
</dbReference>
<dbReference type="EC" id="2.6.1.48" evidence="6"/>
<reference evidence="6 7" key="1">
    <citation type="submission" date="2019-02" db="EMBL/GenBank/DDBJ databases">
        <title>Deep-cultivation of Planctomycetes and their phenomic and genomic characterization uncovers novel biology.</title>
        <authorList>
            <person name="Wiegand S."/>
            <person name="Jogler M."/>
            <person name="Boedeker C."/>
            <person name="Pinto D."/>
            <person name="Vollmers J."/>
            <person name="Rivas-Marin E."/>
            <person name="Kohn T."/>
            <person name="Peeters S.H."/>
            <person name="Heuer A."/>
            <person name="Rast P."/>
            <person name="Oberbeckmann S."/>
            <person name="Bunk B."/>
            <person name="Jeske O."/>
            <person name="Meyerdierks A."/>
            <person name="Storesund J.E."/>
            <person name="Kallscheuer N."/>
            <person name="Luecker S."/>
            <person name="Lage O.M."/>
            <person name="Pohl T."/>
            <person name="Merkel B.J."/>
            <person name="Hornburger P."/>
            <person name="Mueller R.-W."/>
            <person name="Bruemmer F."/>
            <person name="Labrenz M."/>
            <person name="Spormann A.M."/>
            <person name="Op den Camp H."/>
            <person name="Overmann J."/>
            <person name="Amann R."/>
            <person name="Jetten M.S.M."/>
            <person name="Mascher T."/>
            <person name="Medema M.H."/>
            <person name="Devos D.P."/>
            <person name="Kaster A.-K."/>
            <person name="Ovreas L."/>
            <person name="Rohde M."/>
            <person name="Galperin M.Y."/>
            <person name="Jogler C."/>
        </authorList>
    </citation>
    <scope>NUCLEOTIDE SEQUENCE [LARGE SCALE GENOMIC DNA]</scope>
    <source>
        <strain evidence="6 7">Pan241w</strain>
    </source>
</reference>
<protein>
    <submittedName>
        <fullName evidence="6">5-aminovalerate aminotransferase DavT</fullName>
        <ecNumber evidence="6">2.6.1.48</ecNumber>
    </submittedName>
</protein>
<dbReference type="OrthoDB" id="9816013at2"/>
<keyword evidence="4 5" id="KW-0663">Pyridoxal phosphate</keyword>
<dbReference type="CDD" id="cd00610">
    <property type="entry name" value="OAT_like"/>
    <property type="match status" value="1"/>
</dbReference>
<evidence type="ECO:0000313" key="7">
    <source>
        <dbReference type="Proteomes" id="UP000317171"/>
    </source>
</evidence>
<comment type="similarity">
    <text evidence="5">Belongs to the class-III pyridoxal-phosphate-dependent aminotransferase family.</text>
</comment>
<keyword evidence="2 6" id="KW-0032">Aminotransferase</keyword>
<accession>A0A517RAV9</accession>
<dbReference type="GO" id="GO:0047589">
    <property type="term" value="F:5-aminovalerate transaminase activity"/>
    <property type="evidence" value="ECO:0007669"/>
    <property type="project" value="UniProtKB-EC"/>
</dbReference>
<name>A0A517RAV9_9PLAN</name>
<proteinExistence type="inferred from homology"/>
<dbReference type="InterPro" id="IPR015424">
    <property type="entry name" value="PyrdxlP-dep_Trfase"/>
</dbReference>
<evidence type="ECO:0000256" key="1">
    <source>
        <dbReference type="ARBA" id="ARBA00001933"/>
    </source>
</evidence>
<evidence type="ECO:0000256" key="2">
    <source>
        <dbReference type="ARBA" id="ARBA00022576"/>
    </source>
</evidence>
<dbReference type="InterPro" id="IPR015421">
    <property type="entry name" value="PyrdxlP-dep_Trfase_major"/>
</dbReference>
<dbReference type="Pfam" id="PF00202">
    <property type="entry name" value="Aminotran_3"/>
    <property type="match status" value="1"/>
</dbReference>
<evidence type="ECO:0000256" key="5">
    <source>
        <dbReference type="RuleBase" id="RU003560"/>
    </source>
</evidence>
<dbReference type="RefSeq" id="WP_145211917.1">
    <property type="nucleotide sequence ID" value="NZ_CP036269.1"/>
</dbReference>
<dbReference type="SUPFAM" id="SSF53383">
    <property type="entry name" value="PLP-dependent transferases"/>
    <property type="match status" value="1"/>
</dbReference>
<keyword evidence="3 6" id="KW-0808">Transferase</keyword>
<dbReference type="Gene3D" id="3.40.640.10">
    <property type="entry name" value="Type I PLP-dependent aspartate aminotransferase-like (Major domain)"/>
    <property type="match status" value="1"/>
</dbReference>
<organism evidence="6 7">
    <name type="scientific">Gimesia alba</name>
    <dbReference type="NCBI Taxonomy" id="2527973"/>
    <lineage>
        <taxon>Bacteria</taxon>
        <taxon>Pseudomonadati</taxon>
        <taxon>Planctomycetota</taxon>
        <taxon>Planctomycetia</taxon>
        <taxon>Planctomycetales</taxon>
        <taxon>Planctomycetaceae</taxon>
        <taxon>Gimesia</taxon>
    </lineage>
</organism>
<dbReference type="GO" id="GO:0030170">
    <property type="term" value="F:pyridoxal phosphate binding"/>
    <property type="evidence" value="ECO:0007669"/>
    <property type="project" value="InterPro"/>
</dbReference>
<dbReference type="InterPro" id="IPR005814">
    <property type="entry name" value="Aminotrans_3"/>
</dbReference>
<sequence length="468" mass="51067">MTTAIQFDNENQSNAVRQDLYQTEPLALRTFTPSQAVLAKSAGCYHWTPEGRRLYDFTSGVLVANLGHNPRRWMKRFSEYLGWKPEHISGEGEGDYFEAATLTAYNAVTAIETEASKRLIANIQSFQGGNRCDKVMWAASGSEAVQKALWACLHRDPKRDIILATRHGFHGKKGLAGAVTGSETDADRDPRVKFISFPRTECDDITKCDDTLDTSVYQKELEDLWTEFGTRINCLITEPYLGGGGSYHPQVAYHKVLQDFCRAHDIMLIFDEVQANFGRTGCMYAFEKYQVEPDFVVLGKGLGNGVPVAAAVGRDDVIASLKYGEASDTWSANPLSSAAVLATLDEFEGTDVMENTAKLSKLYIDGLQSLKETGVIAKVRGEGMVFGIECAELGGKTSQEVAVELVKTCYLGEEGGDGIHLLGALAGNVLRVSPPMTMTEDEAQASIALLKRLCVKLAEQLQGATASA</sequence>
<evidence type="ECO:0000256" key="3">
    <source>
        <dbReference type="ARBA" id="ARBA00022679"/>
    </source>
</evidence>
<comment type="cofactor">
    <cofactor evidence="1">
        <name>pyridoxal 5'-phosphate</name>
        <dbReference type="ChEBI" id="CHEBI:597326"/>
    </cofactor>
</comment>
<evidence type="ECO:0000256" key="4">
    <source>
        <dbReference type="ARBA" id="ARBA00022898"/>
    </source>
</evidence>
<dbReference type="Gene3D" id="3.90.1150.10">
    <property type="entry name" value="Aspartate Aminotransferase, domain 1"/>
    <property type="match status" value="1"/>
</dbReference>
<dbReference type="PANTHER" id="PTHR11986:SF79">
    <property type="entry name" value="ACETYLORNITHINE AMINOTRANSFERASE, MITOCHONDRIAL"/>
    <property type="match status" value="1"/>
</dbReference>
<dbReference type="GO" id="GO:0042802">
    <property type="term" value="F:identical protein binding"/>
    <property type="evidence" value="ECO:0007669"/>
    <property type="project" value="TreeGrafter"/>
</dbReference>
<dbReference type="EMBL" id="CP036269">
    <property type="protein sequence ID" value="QDT41017.1"/>
    <property type="molecule type" value="Genomic_DNA"/>
</dbReference>
<gene>
    <name evidence="6" type="primary">davT</name>
    <name evidence="6" type="ORF">Pan241w_10760</name>
</gene>
<evidence type="ECO:0000313" key="6">
    <source>
        <dbReference type="EMBL" id="QDT41017.1"/>
    </source>
</evidence>
<dbReference type="Proteomes" id="UP000317171">
    <property type="component" value="Chromosome"/>
</dbReference>
<dbReference type="KEGG" id="gaz:Pan241w_10760"/>
<keyword evidence="7" id="KW-1185">Reference proteome</keyword>
<dbReference type="PANTHER" id="PTHR11986">
    <property type="entry name" value="AMINOTRANSFERASE CLASS III"/>
    <property type="match status" value="1"/>
</dbReference>
<dbReference type="AlphaFoldDB" id="A0A517RAV9"/>